<dbReference type="Proteomes" id="UP000188605">
    <property type="component" value="Unassembled WGS sequence"/>
</dbReference>
<comment type="caution">
    <text evidence="1">The sequence shown here is derived from an EMBL/GenBank/DDBJ whole genome shotgun (WGS) entry which is preliminary data.</text>
</comment>
<protein>
    <submittedName>
        <fullName evidence="1">Uncharacterized protein</fullName>
    </submittedName>
</protein>
<evidence type="ECO:0000313" key="2">
    <source>
        <dbReference type="Proteomes" id="UP000188605"/>
    </source>
</evidence>
<accession>A0ACC8XFF4</accession>
<name>A0ACC8XFF4_9FIRM</name>
<evidence type="ECO:0000313" key="1">
    <source>
        <dbReference type="EMBL" id="ONI42171.1"/>
    </source>
</evidence>
<sequence length="655" mass="77516">MVLERCKKNVIYKEFNDADRIKYFDLTSNKVLPRIDTIVINVYLDDYDSTLSRRFVSFLDDCKELASSCKKRYYIDAFGCYCLGSGISMYPYILSKLNNDTQSEEFKIMFMKTQFNLDAPPCQVIFSSQYLWSVGYEVAMESAIDFLSYILDGICIVDTSISRVDYAFHTNYIKDIDNYFSSLNERQVSRFNCFQKWGTFEGSGKDKTNMVSFGKRSGKNVYLRIYDKTEEIISSGKKPFFFEVWYANKMISLYDKFVYEDTFKSGKSFSYTYISRLKFYLEFGSDDDLKKECRFYIENIGKLNFDKIIDFANSITPKITAIVNVEYETRRKFYHSIADFMTRMECNRLGVLKECFLVLDNCDVIINYLTSTTFRLVKRDGNKLKKDCDYDAFWKILRKASLDCKKYDSVIRVYSHNFDIHKCILDISKKLSNLSLLRYGQNEDSLISDLVLFHDMVWYELEVNVLAYKKSRFYDYRRFFPEKESCGIDHNRRRSAYSDSSYQCSFFDDSSIVGVMSLNYELEQALNRVSELEGELQDCYRLRRLLHPNESLEDFVSSGYTVKASLDHLGWLFNNDPCLMDYIYDYLQDFYSSYREESYVHMMFNLHDYYASIGECRKVITGEYETLHDKKSTVRFGRLCKENEYKSKFVIKSKW</sequence>
<reference evidence="1" key="1">
    <citation type="submission" date="2016-08" db="EMBL/GenBank/DDBJ databases">
        <authorList>
            <person name="Ngugi D.K."/>
            <person name="Miyake S."/>
            <person name="Stingl U."/>
        </authorList>
    </citation>
    <scope>NUCLEOTIDE SEQUENCE</scope>
    <source>
        <strain evidence="1">SCG-B11WGA-EpuloA1</strain>
    </source>
</reference>
<dbReference type="EMBL" id="LJDB01000019">
    <property type="protein sequence ID" value="ONI42171.1"/>
    <property type="molecule type" value="Genomic_DNA"/>
</dbReference>
<gene>
    <name evidence="1" type="ORF">AN396_02285</name>
</gene>
<proteinExistence type="predicted"/>
<organism evidence="1 2">
    <name type="scientific">Candidatus Epulonipiscium fishelsonii</name>
    <dbReference type="NCBI Taxonomy" id="77094"/>
    <lineage>
        <taxon>Bacteria</taxon>
        <taxon>Bacillati</taxon>
        <taxon>Bacillota</taxon>
        <taxon>Clostridia</taxon>
        <taxon>Lachnospirales</taxon>
        <taxon>Lachnospiraceae</taxon>
        <taxon>Candidatus Epulonipiscium</taxon>
    </lineage>
</organism>
<keyword evidence="2" id="KW-1185">Reference proteome</keyword>